<reference evidence="1 2" key="1">
    <citation type="submission" date="2018-03" db="EMBL/GenBank/DDBJ databases">
        <title>Genome sequence of the symbiotic type strain Mesorhizobium helmanticense CSLC115NT isolated from Lotus corniculatus nodules.</title>
        <authorList>
            <person name="Sannazzaro A.I."/>
            <person name="Torres Tejerizo G.A."/>
            <person name="Dip D."/>
            <person name="Caballero M."/>
            <person name="Pistorio M."/>
            <person name="Estrella M.J."/>
        </authorList>
    </citation>
    <scope>NUCLEOTIDE SEQUENCE [LARGE SCALE GENOMIC DNA]</scope>
    <source>
        <strain evidence="1 2">CSLC115N</strain>
    </source>
</reference>
<sequence length="70" mass="7404">MPRVRSTGRAYQSADPRDQERLAVTVVAGDRDANLGNSLGRAMVGESIDQGHFSLQGSVPIGPDRPDVVG</sequence>
<evidence type="ECO:0000313" key="1">
    <source>
        <dbReference type="EMBL" id="PTE09870.1"/>
    </source>
</evidence>
<proteinExistence type="predicted"/>
<protein>
    <submittedName>
        <fullName evidence="1">Uncharacterized protein</fullName>
    </submittedName>
</protein>
<keyword evidence="2" id="KW-1185">Reference proteome</keyword>
<accession>A0A2T4IW44</accession>
<dbReference type="EMBL" id="PZJX01000027">
    <property type="protein sequence ID" value="PTE09870.1"/>
    <property type="molecule type" value="Genomic_DNA"/>
</dbReference>
<comment type="caution">
    <text evidence="1">The sequence shown here is derived from an EMBL/GenBank/DDBJ whole genome shotgun (WGS) entry which is preliminary data.</text>
</comment>
<gene>
    <name evidence="1" type="ORF">C9427_14475</name>
</gene>
<name>A0A2T4IW44_9HYPH</name>
<organism evidence="1 2">
    <name type="scientific">Mesorhizobium helmanticense</name>
    <dbReference type="NCBI Taxonomy" id="1776423"/>
    <lineage>
        <taxon>Bacteria</taxon>
        <taxon>Pseudomonadati</taxon>
        <taxon>Pseudomonadota</taxon>
        <taxon>Alphaproteobacteria</taxon>
        <taxon>Hyphomicrobiales</taxon>
        <taxon>Phyllobacteriaceae</taxon>
        <taxon>Mesorhizobium</taxon>
    </lineage>
</organism>
<dbReference type="Proteomes" id="UP000240259">
    <property type="component" value="Unassembled WGS sequence"/>
</dbReference>
<dbReference type="AlphaFoldDB" id="A0A2T4IW44"/>
<evidence type="ECO:0000313" key="2">
    <source>
        <dbReference type="Proteomes" id="UP000240259"/>
    </source>
</evidence>